<accession>A0A5C4S301</accession>
<reference evidence="3 4" key="1">
    <citation type="submission" date="2019-05" db="EMBL/GenBank/DDBJ databases">
        <title>Draft Whole-Genome sequence of the green sulfur bacterium Chlorobaculum thiosulfatiphilum DSM 249.</title>
        <authorList>
            <person name="Meyer T.E."/>
            <person name="Kyndt J.A."/>
        </authorList>
    </citation>
    <scope>NUCLEOTIDE SEQUENCE [LARGE SCALE GENOMIC DNA]</scope>
    <source>
        <strain evidence="3 4">DSM 249</strain>
    </source>
</reference>
<feature type="transmembrane region" description="Helical" evidence="1">
    <location>
        <begin position="42"/>
        <end position="59"/>
    </location>
</feature>
<protein>
    <submittedName>
        <fullName evidence="3">DUF4405 domain-containing protein</fullName>
    </submittedName>
</protein>
<dbReference type="EMBL" id="VDCH01000027">
    <property type="protein sequence ID" value="TNJ37548.1"/>
    <property type="molecule type" value="Genomic_DNA"/>
</dbReference>
<keyword evidence="1" id="KW-1133">Transmembrane helix</keyword>
<dbReference type="InterPro" id="IPR025517">
    <property type="entry name" value="DUF4405"/>
</dbReference>
<name>A0A5C4S301_CHLTI</name>
<dbReference type="OrthoDB" id="5363112at2"/>
<evidence type="ECO:0000256" key="1">
    <source>
        <dbReference type="SAM" id="Phobius"/>
    </source>
</evidence>
<comment type="caution">
    <text evidence="3">The sequence shown here is derived from an EMBL/GenBank/DDBJ whole genome shotgun (WGS) entry which is preliminary data.</text>
</comment>
<gene>
    <name evidence="3" type="ORF">FGF66_10370</name>
</gene>
<dbReference type="Pfam" id="PF14358">
    <property type="entry name" value="DUF4405"/>
    <property type="match status" value="1"/>
</dbReference>
<organism evidence="3 4">
    <name type="scientific">Chlorobaculum thiosulfatiphilum</name>
    <name type="common">Chlorobium limicola f.sp. thiosulfatophilum</name>
    <dbReference type="NCBI Taxonomy" id="115852"/>
    <lineage>
        <taxon>Bacteria</taxon>
        <taxon>Pseudomonadati</taxon>
        <taxon>Chlorobiota</taxon>
        <taxon>Chlorobiia</taxon>
        <taxon>Chlorobiales</taxon>
        <taxon>Chlorobiaceae</taxon>
        <taxon>Chlorobaculum</taxon>
    </lineage>
</organism>
<dbReference type="Proteomes" id="UP000308271">
    <property type="component" value="Unassembled WGS sequence"/>
</dbReference>
<proteinExistence type="predicted"/>
<dbReference type="AlphaFoldDB" id="A0A5C4S301"/>
<evidence type="ECO:0000259" key="2">
    <source>
        <dbReference type="Pfam" id="PF14358"/>
    </source>
</evidence>
<keyword evidence="4" id="KW-1185">Reference proteome</keyword>
<evidence type="ECO:0000313" key="4">
    <source>
        <dbReference type="Proteomes" id="UP000308271"/>
    </source>
</evidence>
<feature type="domain" description="Flavinylation-associated cytochrome" evidence="2">
    <location>
        <begin position="8"/>
        <end position="59"/>
    </location>
</feature>
<feature type="transmembrane region" description="Helical" evidence="1">
    <location>
        <begin position="12"/>
        <end position="30"/>
    </location>
</feature>
<feature type="transmembrane region" description="Helical" evidence="1">
    <location>
        <begin position="71"/>
        <end position="90"/>
    </location>
</feature>
<sequence length="178" mass="18653">MKANIRSWATPLVTGALLISGVTGLLLFFEFEKGLVKPAHEWLGWLLVAGALLHVAANWKAFTAYFSKRLAVAILGLCAIVTVASAMPFLGDGEEENGKHVARASAKALETSSIETVALVAKQSPGELIARLKNDGVTVNAPSQTIAEIAAANGKEAPELLGRLIGKPAEGDGDDNDH</sequence>
<dbReference type="RefSeq" id="WP_139457571.1">
    <property type="nucleotide sequence ID" value="NZ_VDCH01000027.1"/>
</dbReference>
<keyword evidence="1" id="KW-0812">Transmembrane</keyword>
<evidence type="ECO:0000313" key="3">
    <source>
        <dbReference type="EMBL" id="TNJ37548.1"/>
    </source>
</evidence>
<keyword evidence="1" id="KW-0472">Membrane</keyword>